<dbReference type="Proteomes" id="UP000288490">
    <property type="component" value="Unassembled WGS sequence"/>
</dbReference>
<dbReference type="OrthoDB" id="108903at2"/>
<comment type="caution">
    <text evidence="5">The sequence shown here is derived from an EMBL/GenBank/DDBJ whole genome shotgun (WGS) entry which is preliminary data.</text>
</comment>
<dbReference type="EMBL" id="NGJT01000002">
    <property type="protein sequence ID" value="RST95952.1"/>
    <property type="molecule type" value="Genomic_DNA"/>
</dbReference>
<dbReference type="InterPro" id="IPR001375">
    <property type="entry name" value="Peptidase_S9_cat"/>
</dbReference>
<organism evidence="5 6">
    <name type="scientific">Vagococcus bubulae</name>
    <dbReference type="NCBI Taxonomy" id="1977868"/>
    <lineage>
        <taxon>Bacteria</taxon>
        <taxon>Bacillati</taxon>
        <taxon>Bacillota</taxon>
        <taxon>Bacilli</taxon>
        <taxon>Lactobacillales</taxon>
        <taxon>Enterococcaceae</taxon>
        <taxon>Vagococcus</taxon>
    </lineage>
</organism>
<gene>
    <name evidence="5" type="ORF">CBF36_01935</name>
</gene>
<dbReference type="RefSeq" id="WP_125956135.1">
    <property type="nucleotide sequence ID" value="NZ_JAQEJV010000002.1"/>
</dbReference>
<keyword evidence="6" id="KW-1185">Reference proteome</keyword>
<dbReference type="PANTHER" id="PTHR42776">
    <property type="entry name" value="SERINE PEPTIDASE S9 FAMILY MEMBER"/>
    <property type="match status" value="1"/>
</dbReference>
<name>A0A429ZQH9_9ENTE</name>
<evidence type="ECO:0000256" key="2">
    <source>
        <dbReference type="ARBA" id="ARBA00022670"/>
    </source>
</evidence>
<protein>
    <recommendedName>
        <fullName evidence="4">Peptidase S9 prolyl oligopeptidase catalytic domain-containing protein</fullName>
    </recommendedName>
</protein>
<dbReference type="Pfam" id="PF00326">
    <property type="entry name" value="Peptidase_S9"/>
    <property type="match status" value="1"/>
</dbReference>
<comment type="similarity">
    <text evidence="1">Belongs to the peptidase S9C family.</text>
</comment>
<dbReference type="GO" id="GO:0006508">
    <property type="term" value="P:proteolysis"/>
    <property type="evidence" value="ECO:0007669"/>
    <property type="project" value="UniProtKB-KW"/>
</dbReference>
<dbReference type="InterPro" id="IPR029058">
    <property type="entry name" value="AB_hydrolase_fold"/>
</dbReference>
<keyword evidence="2" id="KW-0645">Protease</keyword>
<evidence type="ECO:0000313" key="6">
    <source>
        <dbReference type="Proteomes" id="UP000288490"/>
    </source>
</evidence>
<dbReference type="GO" id="GO:0004252">
    <property type="term" value="F:serine-type endopeptidase activity"/>
    <property type="evidence" value="ECO:0007669"/>
    <property type="project" value="TreeGrafter"/>
</dbReference>
<evidence type="ECO:0000313" key="5">
    <source>
        <dbReference type="EMBL" id="RST95952.1"/>
    </source>
</evidence>
<feature type="domain" description="Peptidase S9 prolyl oligopeptidase catalytic" evidence="4">
    <location>
        <begin position="436"/>
        <end position="647"/>
    </location>
</feature>
<dbReference type="Gene3D" id="3.40.50.1820">
    <property type="entry name" value="alpha/beta hydrolase"/>
    <property type="match status" value="1"/>
</dbReference>
<keyword evidence="3" id="KW-0378">Hydrolase</keyword>
<dbReference type="Gene3D" id="2.140.10.30">
    <property type="entry name" value="Dipeptidylpeptidase IV, N-terminal domain"/>
    <property type="match status" value="1"/>
</dbReference>
<evidence type="ECO:0000259" key="4">
    <source>
        <dbReference type="Pfam" id="PF00326"/>
    </source>
</evidence>
<dbReference type="PANTHER" id="PTHR42776:SF27">
    <property type="entry name" value="DIPEPTIDYL PEPTIDASE FAMILY MEMBER 6"/>
    <property type="match status" value="1"/>
</dbReference>
<accession>A0A429ZQH9</accession>
<dbReference type="AlphaFoldDB" id="A0A429ZQH9"/>
<dbReference type="FunFam" id="3.40.50.1820:FF:000028">
    <property type="entry name" value="S9 family peptidase"/>
    <property type="match status" value="1"/>
</dbReference>
<dbReference type="SUPFAM" id="SSF82171">
    <property type="entry name" value="DPP6 N-terminal domain-like"/>
    <property type="match status" value="1"/>
</dbReference>
<evidence type="ECO:0000256" key="1">
    <source>
        <dbReference type="ARBA" id="ARBA00010040"/>
    </source>
</evidence>
<evidence type="ECO:0000256" key="3">
    <source>
        <dbReference type="ARBA" id="ARBA00022801"/>
    </source>
</evidence>
<sequence>MKTITKESLFELTSLSQPISVGNIIFFMEHSINKESDQYESRIYSVDKQTKERRLWSGEEVSISQLKVSPNKKWLSYVSKVGKKLHLKIQSLDGGSAYSLMQKDSFSDYTWNESSSAIYFIQTKSIDEKKEEKTLEQPKRWNKLIYKLDGAGLLDLNATYQLSKIVLATKEESVMFETTDEINLTYVSKDESYVLLGRDKEPQDEWDYGSTLYKYDLATKSLMSLTESLPTGSFYYGKMSPTEEELLLVGNTFEYGFVTQNKLYYYNMKNGRLVCLTESLDEEVGDAIVGDFQQQVRGVDIDFLTPDTFIFPVTHHGKIVLYKGDFDGNFKKIYDEKNHLTDAYLTGNELIVTYSTLIEPSVLATLSLEDVTLKTVYNPNELVLKDMTLSTPQEFWYESEEDVSVQGWYVPPISSEKQHPAVLYIHGGPQVCYGETFFHEMQYHAANGYGVVMLNPRGGQGYGQEFVSAILGDYGNKDYLDLMTGLDAVLTEHPEIDEKKLVVAGGSYGGFMTNWIVGHSKRFKAAVTQRSISNWISFYGTSDIGAFFVKYQLLTDLPNISDMWKLSPLAYVEHAKTPLLVLHGEDDLRCPKEQGEQMYTAMKRFNVPTEMVVYPKSSHGLSRGGLPHLRLARLTDISSWFDKYLNNGETIK</sequence>
<reference evidence="5 6" key="1">
    <citation type="submission" date="2017-05" db="EMBL/GenBank/DDBJ databases">
        <title>Vagococcus spp. assemblies.</title>
        <authorList>
            <person name="Gulvik C.A."/>
        </authorList>
    </citation>
    <scope>NUCLEOTIDE SEQUENCE [LARGE SCALE GENOMIC DNA]</scope>
    <source>
        <strain evidence="5 6">SS1994</strain>
    </source>
</reference>
<proteinExistence type="inferred from homology"/>
<dbReference type="SUPFAM" id="SSF53474">
    <property type="entry name" value="alpha/beta-Hydrolases"/>
    <property type="match status" value="1"/>
</dbReference>